<evidence type="ECO:0000256" key="2">
    <source>
        <dbReference type="ARBA" id="ARBA00001946"/>
    </source>
</evidence>
<dbReference type="SUPFAM" id="SSF81631">
    <property type="entry name" value="PAP/OAS1 substrate-binding domain"/>
    <property type="match status" value="1"/>
</dbReference>
<reference evidence="14 15" key="1">
    <citation type="submission" date="2021-05" db="EMBL/GenBank/DDBJ databases">
        <authorList>
            <person name="Zahm M."/>
            <person name="Klopp C."/>
            <person name="Cabau C."/>
            <person name="Kuhl H."/>
            <person name="Suciu R."/>
            <person name="Ciorpac M."/>
            <person name="Holostenco D."/>
            <person name="Gessner J."/>
            <person name="Wuertz S."/>
            <person name="Hohne C."/>
            <person name="Stock M."/>
            <person name="Gislard M."/>
            <person name="Lluch J."/>
            <person name="Milhes M."/>
            <person name="Lampietro C."/>
            <person name="Lopez Roques C."/>
            <person name="Donnadieu C."/>
            <person name="Du K."/>
            <person name="Schartl M."/>
            <person name="Guiguen Y."/>
        </authorList>
    </citation>
    <scope>NUCLEOTIDE SEQUENCE [LARGE SCALE GENOMIC DNA]</scope>
    <source>
        <strain evidence="14">Hh-F2</strain>
        <tissue evidence="14">Blood</tissue>
    </source>
</reference>
<feature type="compositionally biased region" description="Polar residues" evidence="11">
    <location>
        <begin position="108"/>
        <end position="127"/>
    </location>
</feature>
<feature type="domain" description="Poly(A) RNA polymerase mitochondrial-like central palm" evidence="13">
    <location>
        <begin position="221"/>
        <end position="362"/>
    </location>
</feature>
<gene>
    <name evidence="14" type="ORF">HHUSO_G1826</name>
</gene>
<comment type="catalytic activity">
    <reaction evidence="10">
        <text>RNA(n) + ATP = RNA(n)-3'-adenine ribonucleotide + diphosphate</text>
        <dbReference type="Rhea" id="RHEA:11332"/>
        <dbReference type="Rhea" id="RHEA-COMP:14527"/>
        <dbReference type="Rhea" id="RHEA-COMP:17347"/>
        <dbReference type="ChEBI" id="CHEBI:30616"/>
        <dbReference type="ChEBI" id="CHEBI:33019"/>
        <dbReference type="ChEBI" id="CHEBI:140395"/>
        <dbReference type="ChEBI" id="CHEBI:173115"/>
        <dbReference type="EC" id="2.7.7.19"/>
    </reaction>
</comment>
<evidence type="ECO:0000256" key="5">
    <source>
        <dbReference type="ARBA" id="ARBA00022490"/>
    </source>
</evidence>
<evidence type="ECO:0000256" key="8">
    <source>
        <dbReference type="ARBA" id="ARBA00022842"/>
    </source>
</evidence>
<evidence type="ECO:0000259" key="12">
    <source>
        <dbReference type="Pfam" id="PF03828"/>
    </source>
</evidence>
<evidence type="ECO:0000256" key="9">
    <source>
        <dbReference type="ARBA" id="ARBA00038491"/>
    </source>
</evidence>
<dbReference type="InterPro" id="IPR002058">
    <property type="entry name" value="PAP_assoc"/>
</dbReference>
<keyword evidence="6" id="KW-0808">Transferase</keyword>
<evidence type="ECO:0000256" key="11">
    <source>
        <dbReference type="SAM" id="MobiDB-lite"/>
    </source>
</evidence>
<proteinExistence type="inferred from homology"/>
<evidence type="ECO:0000256" key="10">
    <source>
        <dbReference type="ARBA" id="ARBA00048830"/>
    </source>
</evidence>
<comment type="caution">
    <text evidence="14">The sequence shown here is derived from an EMBL/GenBank/DDBJ whole genome shotgun (WGS) entry which is preliminary data.</text>
</comment>
<comment type="cofactor">
    <cofactor evidence="2">
        <name>Mg(2+)</name>
        <dbReference type="ChEBI" id="CHEBI:18420"/>
    </cofactor>
</comment>
<dbReference type="Pfam" id="PF03828">
    <property type="entry name" value="PAP_assoc"/>
    <property type="match status" value="1"/>
</dbReference>
<keyword evidence="15" id="KW-1185">Reference proteome</keyword>
<comment type="similarity">
    <text evidence="9">Belongs to the DNA polymerase type-B-like family. GLD2 subfamily.</text>
</comment>
<keyword evidence="5" id="KW-0963">Cytoplasm</keyword>
<dbReference type="Gene3D" id="1.10.1410.10">
    <property type="match status" value="1"/>
</dbReference>
<dbReference type="PANTHER" id="PTHR12271:SF40">
    <property type="entry name" value="POLY(A) RNA POLYMERASE GLD2"/>
    <property type="match status" value="1"/>
</dbReference>
<evidence type="ECO:0000256" key="3">
    <source>
        <dbReference type="ARBA" id="ARBA00004496"/>
    </source>
</evidence>
<evidence type="ECO:0000259" key="13">
    <source>
        <dbReference type="Pfam" id="PF22600"/>
    </source>
</evidence>
<dbReference type="InterPro" id="IPR043519">
    <property type="entry name" value="NT_sf"/>
</dbReference>
<dbReference type="SUPFAM" id="SSF81301">
    <property type="entry name" value="Nucleotidyltransferase"/>
    <property type="match status" value="1"/>
</dbReference>
<comment type="cofactor">
    <cofactor evidence="1">
        <name>Mn(2+)</name>
        <dbReference type="ChEBI" id="CHEBI:29035"/>
    </cofactor>
</comment>
<evidence type="ECO:0000256" key="6">
    <source>
        <dbReference type="ARBA" id="ARBA00022679"/>
    </source>
</evidence>
<evidence type="ECO:0000256" key="4">
    <source>
        <dbReference type="ARBA" id="ARBA00012388"/>
    </source>
</evidence>
<keyword evidence="8" id="KW-0460">Magnesium</keyword>
<name>A0ABR1A5X9_HUSHU</name>
<comment type="subcellular location">
    <subcellularLocation>
        <location evidence="3">Cytoplasm</location>
    </subcellularLocation>
</comment>
<evidence type="ECO:0000256" key="1">
    <source>
        <dbReference type="ARBA" id="ARBA00001936"/>
    </source>
</evidence>
<dbReference type="Pfam" id="PF22600">
    <property type="entry name" value="MTPAP-like_central"/>
    <property type="match status" value="1"/>
</dbReference>
<dbReference type="CDD" id="cd05402">
    <property type="entry name" value="NT_PAP_TUTase"/>
    <property type="match status" value="1"/>
</dbReference>
<organism evidence="14 15">
    <name type="scientific">Huso huso</name>
    <name type="common">Beluga</name>
    <name type="synonym">Acipenser huso</name>
    <dbReference type="NCBI Taxonomy" id="61971"/>
    <lineage>
        <taxon>Eukaryota</taxon>
        <taxon>Metazoa</taxon>
        <taxon>Chordata</taxon>
        <taxon>Craniata</taxon>
        <taxon>Vertebrata</taxon>
        <taxon>Euteleostomi</taxon>
        <taxon>Actinopterygii</taxon>
        <taxon>Chondrostei</taxon>
        <taxon>Acipenseriformes</taxon>
        <taxon>Acipenseridae</taxon>
        <taxon>Huso</taxon>
    </lineage>
</organism>
<accession>A0ABR1A5X9</accession>
<evidence type="ECO:0000313" key="15">
    <source>
        <dbReference type="Proteomes" id="UP001369086"/>
    </source>
</evidence>
<dbReference type="EC" id="2.7.7.19" evidence="4"/>
<feature type="domain" description="PAP-associated" evidence="12">
    <location>
        <begin position="451"/>
        <end position="504"/>
    </location>
</feature>
<keyword evidence="7" id="KW-0479">Metal-binding</keyword>
<dbReference type="InterPro" id="IPR054708">
    <property type="entry name" value="MTPAP-like_central"/>
</dbReference>
<dbReference type="Gene3D" id="3.30.460.10">
    <property type="entry name" value="Beta Polymerase, domain 2"/>
    <property type="match status" value="1"/>
</dbReference>
<evidence type="ECO:0000313" key="14">
    <source>
        <dbReference type="EMBL" id="KAK6492474.1"/>
    </source>
</evidence>
<dbReference type="EMBL" id="JAHFZB010000002">
    <property type="protein sequence ID" value="KAK6492474.1"/>
    <property type="molecule type" value="Genomic_DNA"/>
</dbReference>
<sequence length="548" mass="61991">MRRKPYFSPAEQTKKTIYLGGNDRCGQKNKCLDSVKKIMYPNSSILGRPPYKRGTSNDFLYQIPLNLAPALFSQQQLIESEYNSRNANFHSVPLNVLSRFPSVSSSHDWNHVNHTSPQAAAVPTTSQGRKRRSDEHCPFDVKRQRFQSPLSQAAVATAASSPAAATHSVVHLQSEGRSCAPAFSAASSPQTPKPSGCVPPLRGSPYPELIDSPIPAAKDKLSQQILELFQTCQQQSDDLEKKELCRAELQREIQRLFPQSRVYLAGSSLNGFGSRSSDADLCLVVQEGPLSHLQVDQRTNAIYILSLVQQLFYRLSYIERPQLIRAKVPILKFRDKVSGVEFDLNVNNVVGIRNTFLLRTYAFIENRVRPLILVVKKWARHHGINDASRGTLSSYSLVLMVLHYLQTLPEPVIPCLQKEYPECFNSAMQLHLVHEGPRNVPQYHSKNRSTIGDLLLGFLKYYATVFNWDKCMISVREAKALPKPGSNEWKNKFICVEEPFDGSNTARAVHEKMKFDAIKTEFMESWQQLQVRKDLNVILPVRATIQKR</sequence>
<feature type="region of interest" description="Disordered" evidence="11">
    <location>
        <begin position="108"/>
        <end position="136"/>
    </location>
</feature>
<dbReference type="Proteomes" id="UP001369086">
    <property type="component" value="Unassembled WGS sequence"/>
</dbReference>
<evidence type="ECO:0000256" key="7">
    <source>
        <dbReference type="ARBA" id="ARBA00022723"/>
    </source>
</evidence>
<dbReference type="PANTHER" id="PTHR12271">
    <property type="entry name" value="POLY A POLYMERASE CID PAP -RELATED"/>
    <property type="match status" value="1"/>
</dbReference>
<protein>
    <recommendedName>
        <fullName evidence="4">polynucleotide adenylyltransferase</fullName>
        <ecNumber evidence="4">2.7.7.19</ecNumber>
    </recommendedName>
</protein>